<reference evidence="1 2" key="1">
    <citation type="submission" date="2008-07" db="EMBL/GenBank/DDBJ databases">
        <authorList>
            <person name="El-Sayed N."/>
            <person name="Caler E."/>
            <person name="Inman J."/>
            <person name="Amedeo P."/>
            <person name="Hass B."/>
            <person name="Wortman J."/>
        </authorList>
    </citation>
    <scope>NUCLEOTIDE SEQUENCE [LARGE SCALE GENOMIC DNA]</scope>
    <source>
        <strain evidence="2">ATCC 50983 / TXsc</strain>
    </source>
</reference>
<accession>C5M075</accession>
<dbReference type="EMBL" id="GG687015">
    <property type="protein sequence ID" value="EEQ97653.1"/>
    <property type="molecule type" value="Genomic_DNA"/>
</dbReference>
<proteinExistence type="predicted"/>
<protein>
    <submittedName>
        <fullName evidence="1">Uncharacterized protein</fullName>
    </submittedName>
</protein>
<dbReference type="Proteomes" id="UP000007800">
    <property type="component" value="Unassembled WGS sequence"/>
</dbReference>
<name>C5M075_PERM5</name>
<evidence type="ECO:0000313" key="2">
    <source>
        <dbReference type="Proteomes" id="UP000007800"/>
    </source>
</evidence>
<gene>
    <name evidence="1" type="ORF">Pmar_PMAR007504</name>
</gene>
<organism evidence="2">
    <name type="scientific">Perkinsus marinus (strain ATCC 50983 / TXsc)</name>
    <dbReference type="NCBI Taxonomy" id="423536"/>
    <lineage>
        <taxon>Eukaryota</taxon>
        <taxon>Sar</taxon>
        <taxon>Alveolata</taxon>
        <taxon>Perkinsozoa</taxon>
        <taxon>Perkinsea</taxon>
        <taxon>Perkinsida</taxon>
        <taxon>Perkinsidae</taxon>
        <taxon>Perkinsus</taxon>
    </lineage>
</organism>
<dbReference type="AlphaFoldDB" id="C5M075"/>
<keyword evidence="2" id="KW-1185">Reference proteome</keyword>
<evidence type="ECO:0000313" key="1">
    <source>
        <dbReference type="EMBL" id="EEQ97653.1"/>
    </source>
</evidence>
<sequence>MTTETDGLTSTARPLHAYKQRKWHIIECQQQETTEHRSATRISSKLAVRGHATRDDAGTMTSTSSRD</sequence>
<dbReference type="InParanoid" id="C5M075"/>
<dbReference type="RefSeq" id="XP_002764936.1">
    <property type="nucleotide sequence ID" value="XM_002764890.1"/>
</dbReference>
<dbReference type="GeneID" id="9036853"/>